<name>A0ACB9Q9P8_BAUVA</name>
<proteinExistence type="predicted"/>
<accession>A0ACB9Q9P8</accession>
<organism evidence="1 2">
    <name type="scientific">Bauhinia variegata</name>
    <name type="common">Purple orchid tree</name>
    <name type="synonym">Phanera variegata</name>
    <dbReference type="NCBI Taxonomy" id="167791"/>
    <lineage>
        <taxon>Eukaryota</taxon>
        <taxon>Viridiplantae</taxon>
        <taxon>Streptophyta</taxon>
        <taxon>Embryophyta</taxon>
        <taxon>Tracheophyta</taxon>
        <taxon>Spermatophyta</taxon>
        <taxon>Magnoliopsida</taxon>
        <taxon>eudicotyledons</taxon>
        <taxon>Gunneridae</taxon>
        <taxon>Pentapetalae</taxon>
        <taxon>rosids</taxon>
        <taxon>fabids</taxon>
        <taxon>Fabales</taxon>
        <taxon>Fabaceae</taxon>
        <taxon>Cercidoideae</taxon>
        <taxon>Cercideae</taxon>
        <taxon>Bauhiniinae</taxon>
        <taxon>Bauhinia</taxon>
    </lineage>
</organism>
<keyword evidence="2" id="KW-1185">Reference proteome</keyword>
<evidence type="ECO:0000313" key="1">
    <source>
        <dbReference type="EMBL" id="KAI4357730.1"/>
    </source>
</evidence>
<protein>
    <submittedName>
        <fullName evidence="1">Uncharacterized protein</fullName>
    </submittedName>
</protein>
<evidence type="ECO:0000313" key="2">
    <source>
        <dbReference type="Proteomes" id="UP000828941"/>
    </source>
</evidence>
<dbReference type="EMBL" id="CM039426">
    <property type="protein sequence ID" value="KAI4357730.1"/>
    <property type="molecule type" value="Genomic_DNA"/>
</dbReference>
<gene>
    <name evidence="1" type="ORF">L6164_001661</name>
</gene>
<sequence length="483" mass="53750">MEKVCEFCTALRPIVYCRSDGAYLCLSCDAKVHFANALSRRHLRALVCDVCRYHLAYVQCLNHQMLICRGCDQKLHNNSTQHQRRPIRSYMGCPSAKDFAALWGFQLNEIENNPHQDQLASNLGGSADFNAVNISEQPSIATGGPSMESKVKLEGGSSSQHGQIQQKDQDRKTILQQIVELKRLQLGEERSHPSKIIGIRETDLPSSLYRNMKKLDERFDQAAQNSKDLATDIPEKDNPMAELKPETVSSTFSELDDLSSSSIIDLPSQGEFFWTCRSPIESNQLWSQNIEDLGICEELISQDDFNMPDIDLTFQNFEELFGGDQDQARGLLYGKDFSCSSFEKDMSLDKSDTDNASAMEDTSAAASITITQSGKEYKDISSLHRDHPRSKDPSGTIRPSKSTISLSVSRFSAESSGTYHQDSGLSLCNEGKVGNPEAGGNASVKYKDKKARAQEKHARYPSWKSVANVTKRVKGQVAKAESF</sequence>
<reference evidence="1 2" key="1">
    <citation type="journal article" date="2022" name="DNA Res.">
        <title>Chromosomal-level genome assembly of the orchid tree Bauhinia variegata (Leguminosae; Cercidoideae) supports the allotetraploid origin hypothesis of Bauhinia.</title>
        <authorList>
            <person name="Zhong Y."/>
            <person name="Chen Y."/>
            <person name="Zheng D."/>
            <person name="Pang J."/>
            <person name="Liu Y."/>
            <person name="Luo S."/>
            <person name="Meng S."/>
            <person name="Qian L."/>
            <person name="Wei D."/>
            <person name="Dai S."/>
            <person name="Zhou R."/>
        </authorList>
    </citation>
    <scope>NUCLEOTIDE SEQUENCE [LARGE SCALE GENOMIC DNA]</scope>
    <source>
        <strain evidence="1">BV-YZ2020</strain>
    </source>
</reference>
<comment type="caution">
    <text evidence="1">The sequence shown here is derived from an EMBL/GenBank/DDBJ whole genome shotgun (WGS) entry which is preliminary data.</text>
</comment>
<dbReference type="Proteomes" id="UP000828941">
    <property type="component" value="Chromosome 1"/>
</dbReference>